<dbReference type="InterPro" id="IPR001525">
    <property type="entry name" value="C5_MeTfrase"/>
</dbReference>
<gene>
    <name evidence="7" type="ORF">KIM372_01230</name>
</gene>
<keyword evidence="5" id="KW-0680">Restriction system</keyword>
<dbReference type="Gene3D" id="3.90.120.10">
    <property type="entry name" value="DNA Methylase, subunit A, domain 2"/>
    <property type="match status" value="1"/>
</dbReference>
<organism evidence="7 8">
    <name type="scientific">Bombiscardovia nodaiensis</name>
    <dbReference type="NCBI Taxonomy" id="2932181"/>
    <lineage>
        <taxon>Bacteria</taxon>
        <taxon>Bacillati</taxon>
        <taxon>Actinomycetota</taxon>
        <taxon>Actinomycetes</taxon>
        <taxon>Bifidobacteriales</taxon>
        <taxon>Bifidobacteriaceae</taxon>
        <taxon>Bombiscardovia</taxon>
    </lineage>
</organism>
<dbReference type="Proteomes" id="UP001321766">
    <property type="component" value="Chromosome"/>
</dbReference>
<keyword evidence="4 6" id="KW-0949">S-adenosyl-L-methionine</keyword>
<evidence type="ECO:0000256" key="5">
    <source>
        <dbReference type="ARBA" id="ARBA00022747"/>
    </source>
</evidence>
<comment type="similarity">
    <text evidence="6">Belongs to the class I-like SAM-binding methyltransferase superfamily. C5-methyltransferase family.</text>
</comment>
<protein>
    <recommendedName>
        <fullName evidence="1">DNA (cytosine-5-)-methyltransferase</fullName>
        <ecNumber evidence="1">2.1.1.37</ecNumber>
    </recommendedName>
</protein>
<dbReference type="SUPFAM" id="SSF53335">
    <property type="entry name" value="S-adenosyl-L-methionine-dependent methyltransferases"/>
    <property type="match status" value="1"/>
</dbReference>
<dbReference type="PANTHER" id="PTHR10629:SF52">
    <property type="entry name" value="DNA (CYTOSINE-5)-METHYLTRANSFERASE 1"/>
    <property type="match status" value="1"/>
</dbReference>
<evidence type="ECO:0000256" key="2">
    <source>
        <dbReference type="ARBA" id="ARBA00022603"/>
    </source>
</evidence>
<keyword evidence="8" id="KW-1185">Reference proteome</keyword>
<accession>A0ABM8B5U5</accession>
<dbReference type="InterPro" id="IPR050390">
    <property type="entry name" value="C5-Methyltransferase"/>
</dbReference>
<evidence type="ECO:0000256" key="3">
    <source>
        <dbReference type="ARBA" id="ARBA00022679"/>
    </source>
</evidence>
<evidence type="ECO:0000313" key="8">
    <source>
        <dbReference type="Proteomes" id="UP001321766"/>
    </source>
</evidence>
<keyword evidence="3 6" id="KW-0808">Transferase</keyword>
<dbReference type="GO" id="GO:0008168">
    <property type="term" value="F:methyltransferase activity"/>
    <property type="evidence" value="ECO:0007669"/>
    <property type="project" value="UniProtKB-KW"/>
</dbReference>
<evidence type="ECO:0000256" key="6">
    <source>
        <dbReference type="PROSITE-ProRule" id="PRU01016"/>
    </source>
</evidence>
<keyword evidence="2 6" id="KW-0489">Methyltransferase</keyword>
<dbReference type="PANTHER" id="PTHR10629">
    <property type="entry name" value="CYTOSINE-SPECIFIC METHYLTRANSFERASE"/>
    <property type="match status" value="1"/>
</dbReference>
<dbReference type="InterPro" id="IPR029063">
    <property type="entry name" value="SAM-dependent_MTases_sf"/>
</dbReference>
<dbReference type="EC" id="2.1.1.37" evidence="1"/>
<sequence length="325" mass="35967">MSLFSGAGGLDLGFQKDKYEIVFAVDVDKSAVETHRKAFPKTHCIQADLVNLGVDGLVSEIDKVLVPGERIGVIGGPPCQGFSRSNSNSSADDPRNKLPALYLDIVKALKTKYTVDFLIFENVLGIEDKKHASTFSAIKETLGTLGFHKSIAEYDAFNFGVPQHRQRVIIAGFASKQACESFKPTAQIKGKQTVREAIEHLPEPSYCAHGRKVVDGFHPNHWTMQPKSPRFAHPELFKEDGRSFRRLSWDKPSPTVAYGHREIHIHPDGKRRLSVYEAMQLQGFPKNYELCGTFSAQVQQVSNAVPPPLAYALAVAVEDSLKAVH</sequence>
<evidence type="ECO:0000313" key="7">
    <source>
        <dbReference type="EMBL" id="BDR52216.1"/>
    </source>
</evidence>
<dbReference type="EMBL" id="AP026798">
    <property type="protein sequence ID" value="BDR52216.1"/>
    <property type="molecule type" value="Genomic_DNA"/>
</dbReference>
<dbReference type="NCBIfam" id="TIGR00675">
    <property type="entry name" value="dcm"/>
    <property type="match status" value="1"/>
</dbReference>
<dbReference type="GO" id="GO:0032259">
    <property type="term" value="P:methylation"/>
    <property type="evidence" value="ECO:0007669"/>
    <property type="project" value="UniProtKB-KW"/>
</dbReference>
<proteinExistence type="inferred from homology"/>
<dbReference type="Gene3D" id="3.40.50.150">
    <property type="entry name" value="Vaccinia Virus protein VP39"/>
    <property type="match status" value="1"/>
</dbReference>
<feature type="active site" evidence="6">
    <location>
        <position position="79"/>
    </location>
</feature>
<name>A0ABM8B5U5_9BIFI</name>
<evidence type="ECO:0000256" key="4">
    <source>
        <dbReference type="ARBA" id="ARBA00022691"/>
    </source>
</evidence>
<reference evidence="7 8" key="1">
    <citation type="journal article" date="2023" name="Microbiol. Spectr.">
        <title>Symbiosis of Carpenter Bees with Uncharacterized Lactic Acid Bacteria Showing NAD Auxotrophy.</title>
        <authorList>
            <person name="Kawasaki S."/>
            <person name="Ozawa K."/>
            <person name="Mori T."/>
            <person name="Yamamoto A."/>
            <person name="Ito M."/>
            <person name="Ohkuma M."/>
            <person name="Sakamoto M."/>
            <person name="Matsutani M."/>
        </authorList>
    </citation>
    <scope>NUCLEOTIDE SEQUENCE [LARGE SCALE GENOMIC DNA]</scope>
    <source>
        <strain evidence="7 8">Kim37-2</strain>
    </source>
</reference>
<evidence type="ECO:0000256" key="1">
    <source>
        <dbReference type="ARBA" id="ARBA00011975"/>
    </source>
</evidence>
<dbReference type="PROSITE" id="PS51679">
    <property type="entry name" value="SAM_MT_C5"/>
    <property type="match status" value="1"/>
</dbReference>
<dbReference type="Pfam" id="PF00145">
    <property type="entry name" value="DNA_methylase"/>
    <property type="match status" value="1"/>
</dbReference>